<dbReference type="Gene3D" id="2.30.30.30">
    <property type="match status" value="1"/>
</dbReference>
<name>A0A507DYI9_9FUNG</name>
<dbReference type="InterPro" id="IPR000915">
    <property type="entry name" value="60S_ribosomal_eL6"/>
</dbReference>
<keyword evidence="6" id="KW-1185">Reference proteome</keyword>
<evidence type="ECO:0000313" key="5">
    <source>
        <dbReference type="EMBL" id="TPX56511.1"/>
    </source>
</evidence>
<dbReference type="OrthoDB" id="2436667at2759"/>
<gene>
    <name evidence="5" type="ORF">CcCBS67573_g09340</name>
</gene>
<dbReference type="InterPro" id="IPR049633">
    <property type="entry name" value="Ribosomal_eL6_CS"/>
</dbReference>
<dbReference type="CDD" id="cd13156">
    <property type="entry name" value="KOW_RPL6"/>
    <property type="match status" value="1"/>
</dbReference>
<proteinExistence type="inferred from homology"/>
<dbReference type="InterPro" id="IPR041997">
    <property type="entry name" value="Ribosomal_eL6_KOW"/>
</dbReference>
<reference evidence="5 6" key="1">
    <citation type="journal article" date="2019" name="Sci. Rep.">
        <title>Comparative genomics of chytrid fungi reveal insights into the obligate biotrophic and pathogenic lifestyle of Synchytrium endobioticum.</title>
        <authorList>
            <person name="van de Vossenberg B.T.L.H."/>
            <person name="Warris S."/>
            <person name="Nguyen H.D.T."/>
            <person name="van Gent-Pelzer M.P.E."/>
            <person name="Joly D.L."/>
            <person name="van de Geest H.C."/>
            <person name="Bonants P.J.M."/>
            <person name="Smith D.S."/>
            <person name="Levesque C.A."/>
            <person name="van der Lee T.A.J."/>
        </authorList>
    </citation>
    <scope>NUCLEOTIDE SEQUENCE [LARGE SCALE GENOMIC DNA]</scope>
    <source>
        <strain evidence="5 6">CBS 675.73</strain>
    </source>
</reference>
<dbReference type="InterPro" id="IPR014722">
    <property type="entry name" value="Rib_uL2_dom2"/>
</dbReference>
<dbReference type="AlphaFoldDB" id="A0A507DYI9"/>
<evidence type="ECO:0000313" key="6">
    <source>
        <dbReference type="Proteomes" id="UP000320333"/>
    </source>
</evidence>
<dbReference type="Proteomes" id="UP000320333">
    <property type="component" value="Unassembled WGS sequence"/>
</dbReference>
<keyword evidence="3 4" id="KW-0687">Ribonucleoprotein</keyword>
<dbReference type="GO" id="GO:0000027">
    <property type="term" value="P:ribosomal large subunit assembly"/>
    <property type="evidence" value="ECO:0007669"/>
    <property type="project" value="TreeGrafter"/>
</dbReference>
<accession>A0A507DYI9</accession>
<evidence type="ECO:0000256" key="4">
    <source>
        <dbReference type="RuleBase" id="RU000662"/>
    </source>
</evidence>
<evidence type="ECO:0000256" key="2">
    <source>
        <dbReference type="ARBA" id="ARBA00022980"/>
    </source>
</evidence>
<dbReference type="GO" id="GO:0003723">
    <property type="term" value="F:RNA binding"/>
    <property type="evidence" value="ECO:0007669"/>
    <property type="project" value="TreeGrafter"/>
</dbReference>
<evidence type="ECO:0000256" key="1">
    <source>
        <dbReference type="ARBA" id="ARBA00010592"/>
    </source>
</evidence>
<dbReference type="SUPFAM" id="SSF50104">
    <property type="entry name" value="Translation proteins SH3-like domain"/>
    <property type="match status" value="1"/>
</dbReference>
<sequence length="202" mass="21369">MTKNPALIPGVATLSRSAAFKNKGLFNRKKAASAKQAAPAQTLVKKVGGAKNGGSRTVPVQRIAKFYPAEDVPKNKVTRKTIRPAATRSSITPGTVLILVAGRFAGKRVVFLKTLDSGLLLVSGPFKINGVPLRRVNQAFVIATSAKVDISKKKTVDAARVADQKSVDAAIIAAVKKTPLLKAYLNASFALSKGQAPHLIKY</sequence>
<dbReference type="FunFam" id="2.30.30.30:FF:000014">
    <property type="entry name" value="60S ribosomal protein L6"/>
    <property type="match status" value="1"/>
</dbReference>
<protein>
    <recommendedName>
        <fullName evidence="4">60S ribosomal protein L6</fullName>
    </recommendedName>
</protein>
<comment type="caution">
    <text evidence="5">The sequence shown here is derived from an EMBL/GenBank/DDBJ whole genome shotgun (WGS) entry which is preliminary data.</text>
</comment>
<dbReference type="EMBL" id="QEAP01000798">
    <property type="protein sequence ID" value="TPX56511.1"/>
    <property type="molecule type" value="Genomic_DNA"/>
</dbReference>
<dbReference type="STRING" id="246404.A0A507DYI9"/>
<dbReference type="PANTHER" id="PTHR10715:SF0">
    <property type="entry name" value="LARGE RIBOSOMAL SUBUNIT PROTEIN EL6"/>
    <property type="match status" value="1"/>
</dbReference>
<dbReference type="GO" id="GO:0003735">
    <property type="term" value="F:structural constituent of ribosome"/>
    <property type="evidence" value="ECO:0007669"/>
    <property type="project" value="InterPro"/>
</dbReference>
<dbReference type="PROSITE" id="PS01170">
    <property type="entry name" value="RIBOSOMAL_L6E"/>
    <property type="match status" value="1"/>
</dbReference>
<dbReference type="InterPro" id="IPR008991">
    <property type="entry name" value="Translation_prot_SH3-like_sf"/>
</dbReference>
<dbReference type="Pfam" id="PF01159">
    <property type="entry name" value="Ribosomal_L6e"/>
    <property type="match status" value="1"/>
</dbReference>
<organism evidence="5 6">
    <name type="scientific">Chytriomyces confervae</name>
    <dbReference type="NCBI Taxonomy" id="246404"/>
    <lineage>
        <taxon>Eukaryota</taxon>
        <taxon>Fungi</taxon>
        <taxon>Fungi incertae sedis</taxon>
        <taxon>Chytridiomycota</taxon>
        <taxon>Chytridiomycota incertae sedis</taxon>
        <taxon>Chytridiomycetes</taxon>
        <taxon>Chytridiales</taxon>
        <taxon>Chytriomycetaceae</taxon>
        <taxon>Chytriomyces</taxon>
    </lineage>
</organism>
<comment type="similarity">
    <text evidence="1 4">Belongs to the eukaryotic ribosomal protein eL6 family.</text>
</comment>
<evidence type="ECO:0000256" key="3">
    <source>
        <dbReference type="ARBA" id="ARBA00023274"/>
    </source>
</evidence>
<dbReference type="PANTHER" id="PTHR10715">
    <property type="entry name" value="60S RIBOSOMAL PROTEIN L6"/>
    <property type="match status" value="1"/>
</dbReference>
<keyword evidence="2 4" id="KW-0689">Ribosomal protein</keyword>
<dbReference type="GO" id="GO:0002181">
    <property type="term" value="P:cytoplasmic translation"/>
    <property type="evidence" value="ECO:0007669"/>
    <property type="project" value="TreeGrafter"/>
</dbReference>
<dbReference type="GO" id="GO:0022625">
    <property type="term" value="C:cytosolic large ribosomal subunit"/>
    <property type="evidence" value="ECO:0007669"/>
    <property type="project" value="TreeGrafter"/>
</dbReference>